<feature type="domain" description="BRCT" evidence="16">
    <location>
        <begin position="1193"/>
        <end position="1278"/>
    </location>
</feature>
<dbReference type="RefSeq" id="XP_028989120.1">
    <property type="nucleotide sequence ID" value="XM_029133287.3"/>
</dbReference>
<dbReference type="PROSITE" id="PS00518">
    <property type="entry name" value="ZF_RING_1"/>
    <property type="match status" value="1"/>
</dbReference>
<dbReference type="InterPro" id="IPR001357">
    <property type="entry name" value="BRCT_dom"/>
</dbReference>
<evidence type="ECO:0000256" key="4">
    <source>
        <dbReference type="ARBA" id="ARBA00022723"/>
    </source>
</evidence>
<dbReference type="GO" id="GO:0070531">
    <property type="term" value="C:BRCA1-A complex"/>
    <property type="evidence" value="ECO:0007669"/>
    <property type="project" value="TreeGrafter"/>
</dbReference>
<keyword evidence="11" id="KW-0131">Cell cycle</keyword>
<evidence type="ECO:0000259" key="15">
    <source>
        <dbReference type="PROSITE" id="PS50089"/>
    </source>
</evidence>
<dbReference type="CDD" id="cd16498">
    <property type="entry name" value="RING-HC_BRCA1"/>
    <property type="match status" value="1"/>
</dbReference>
<feature type="compositionally biased region" description="Basic and acidic residues" evidence="14">
    <location>
        <begin position="467"/>
        <end position="495"/>
    </location>
</feature>
<evidence type="ECO:0000256" key="12">
    <source>
        <dbReference type="ARBA" id="ARBA00031556"/>
    </source>
</evidence>
<name>A0A6P7L561_BETSP</name>
<dbReference type="Gene3D" id="3.30.40.10">
    <property type="entry name" value="Zinc/RING finger domain, C3HC4 (zinc finger)"/>
    <property type="match status" value="1"/>
</dbReference>
<dbReference type="GO" id="GO:0004842">
    <property type="term" value="F:ubiquitin-protein transferase activity"/>
    <property type="evidence" value="ECO:0007669"/>
    <property type="project" value="TreeGrafter"/>
</dbReference>
<keyword evidence="6" id="KW-0227">DNA damage</keyword>
<feature type="compositionally biased region" description="Basic and acidic residues" evidence="14">
    <location>
        <begin position="189"/>
        <end position="209"/>
    </location>
</feature>
<dbReference type="GO" id="GO:0045944">
    <property type="term" value="P:positive regulation of transcription by RNA polymerase II"/>
    <property type="evidence" value="ECO:0007669"/>
    <property type="project" value="TreeGrafter"/>
</dbReference>
<evidence type="ECO:0000256" key="10">
    <source>
        <dbReference type="ARBA" id="ARBA00023242"/>
    </source>
</evidence>
<keyword evidence="10" id="KW-0539">Nucleus</keyword>
<dbReference type="PROSITE" id="PS50089">
    <property type="entry name" value="ZF_RING_2"/>
    <property type="match status" value="1"/>
</dbReference>
<evidence type="ECO:0000256" key="1">
    <source>
        <dbReference type="ARBA" id="ARBA00004123"/>
    </source>
</evidence>
<feature type="region of interest" description="Disordered" evidence="14">
    <location>
        <begin position="171"/>
        <end position="315"/>
    </location>
</feature>
<feature type="compositionally biased region" description="Polar residues" evidence="14">
    <location>
        <begin position="210"/>
        <end position="220"/>
    </location>
</feature>
<keyword evidence="7 13" id="KW-0863">Zinc-finger</keyword>
<dbReference type="PROSITE" id="PS50172">
    <property type="entry name" value="BRCT"/>
    <property type="match status" value="2"/>
</dbReference>
<dbReference type="Pfam" id="PF00533">
    <property type="entry name" value="BRCT"/>
    <property type="match status" value="2"/>
</dbReference>
<dbReference type="KEGG" id="bspl:114845371"/>
<keyword evidence="3" id="KW-0158">Chromosome</keyword>
<dbReference type="OrthoDB" id="6105938at2759"/>
<accession>A0A6P7L561</accession>
<evidence type="ECO:0000313" key="17">
    <source>
        <dbReference type="Proteomes" id="UP000515150"/>
    </source>
</evidence>
<feature type="compositionally biased region" description="Basic and acidic residues" evidence="14">
    <location>
        <begin position="376"/>
        <end position="400"/>
    </location>
</feature>
<feature type="compositionally biased region" description="Basic and acidic residues" evidence="14">
    <location>
        <begin position="253"/>
        <end position="276"/>
    </location>
</feature>
<evidence type="ECO:0000256" key="11">
    <source>
        <dbReference type="ARBA" id="ARBA00023306"/>
    </source>
</evidence>
<feature type="compositionally biased region" description="Polar residues" evidence="14">
    <location>
        <begin position="522"/>
        <end position="543"/>
    </location>
</feature>
<feature type="region of interest" description="Disordered" evidence="14">
    <location>
        <begin position="461"/>
        <end position="547"/>
    </location>
</feature>
<dbReference type="InterPro" id="IPR013083">
    <property type="entry name" value="Znf_RING/FYVE/PHD"/>
</dbReference>
<protein>
    <recommendedName>
        <fullName evidence="12">RING-type E3 ubiquitin transferase BRCA1</fullName>
    </recommendedName>
</protein>
<gene>
    <name evidence="18" type="primary">LOC114845371</name>
</gene>
<keyword evidence="4" id="KW-0479">Metal-binding</keyword>
<evidence type="ECO:0000256" key="9">
    <source>
        <dbReference type="ARBA" id="ARBA00023204"/>
    </source>
</evidence>
<evidence type="ECO:0000256" key="3">
    <source>
        <dbReference type="ARBA" id="ARBA00022454"/>
    </source>
</evidence>
<dbReference type="Proteomes" id="UP000515150">
    <property type="component" value="Chromosome 19"/>
</dbReference>
<comment type="subcellular location">
    <subcellularLocation>
        <location evidence="2">Chromosome</location>
    </subcellularLocation>
    <subcellularLocation>
        <location evidence="1">Nucleus</location>
    </subcellularLocation>
</comment>
<dbReference type="GO" id="GO:0005694">
    <property type="term" value="C:chromosome"/>
    <property type="evidence" value="ECO:0007669"/>
    <property type="project" value="UniProtKB-SubCell"/>
</dbReference>
<keyword evidence="9" id="KW-0234">DNA repair</keyword>
<feature type="compositionally biased region" description="Polar residues" evidence="14">
    <location>
        <begin position="1108"/>
        <end position="1123"/>
    </location>
</feature>
<feature type="region of interest" description="Disordered" evidence="14">
    <location>
        <begin position="348"/>
        <end position="427"/>
    </location>
</feature>
<dbReference type="SMART" id="SM00184">
    <property type="entry name" value="RING"/>
    <property type="match status" value="1"/>
</dbReference>
<evidence type="ECO:0000313" key="18">
    <source>
        <dbReference type="RefSeq" id="XP_028989120.1"/>
    </source>
</evidence>
<feature type="compositionally biased region" description="Basic and acidic residues" evidence="14">
    <location>
        <begin position="1175"/>
        <end position="1187"/>
    </location>
</feature>
<feature type="region of interest" description="Disordered" evidence="14">
    <location>
        <begin position="1076"/>
        <end position="1187"/>
    </location>
</feature>
<dbReference type="InterPro" id="IPR031099">
    <property type="entry name" value="BRCA1-associated"/>
</dbReference>
<evidence type="ECO:0000256" key="7">
    <source>
        <dbReference type="ARBA" id="ARBA00022771"/>
    </source>
</evidence>
<feature type="region of interest" description="Disordered" evidence="14">
    <location>
        <begin position="128"/>
        <end position="157"/>
    </location>
</feature>
<proteinExistence type="predicted"/>
<dbReference type="GeneID" id="114845371"/>
<dbReference type="InterPro" id="IPR001841">
    <property type="entry name" value="Znf_RING"/>
</dbReference>
<reference evidence="18" key="1">
    <citation type="submission" date="2025-08" db="UniProtKB">
        <authorList>
            <consortium name="RefSeq"/>
        </authorList>
    </citation>
    <scope>IDENTIFICATION</scope>
</reference>
<evidence type="ECO:0000256" key="14">
    <source>
        <dbReference type="SAM" id="MobiDB-lite"/>
    </source>
</evidence>
<feature type="region of interest" description="Disordered" evidence="14">
    <location>
        <begin position="921"/>
        <end position="965"/>
    </location>
</feature>
<dbReference type="SUPFAM" id="SSF57850">
    <property type="entry name" value="RING/U-box"/>
    <property type="match status" value="1"/>
</dbReference>
<dbReference type="PANTHER" id="PTHR13763">
    <property type="entry name" value="BREAST CANCER TYPE 1 SUSCEPTIBILITY PROTEIN BRCA1"/>
    <property type="match status" value="1"/>
</dbReference>
<sequence>MSSPKATDVKKGISVLWDTLQCPICLDLMTTPISTKCDHQFCKFCIIKLLDNSKQNKANCPVCKAKITKRGLQESPGFQRLVSGLQDMIQAYENDTGTNYFIGLSQLPRQQGKTFLGVKDNEGAEYPDAVLTEDTPGTDHDVQNLESDDLPTSHSSTVAAQSEYAKLMGLSPTENEGLDSGLGDGPPTSEKKMHSSTDEVEPVQKEVVDKTNSPPHSNTRGNKKVSKLETSCHPFSNPDESEHKPLRKSSRQKQKEDLKSEHVFEHKQRKSVEKVTEWLMNVPSEGSLESEKPDQDTDDSDSSSTSTINVKQHIMDVNAKRGDRAKVLEEQVFGAVYKRERRGTRAAFPAFHFNVKPPATTETQTPERFSNKRKGEHLLPAHSCERKGFEDKNHTKEKQQMIKQNNTFEDNDRDKNGEELIDVPESDEFDSGEVIFCPVSHIENQPEAKTRKTKCSTLQEVDSDLQEQAKAKSENIEKKKMDQRKGKNTTSEKNKSSRVQKPLVLVGVQTGEISPKIRTRSGEVQVQIESYPSSEDQDTPVTRNTRRSRRLQLFAKEVQEGHKKTNVKKNVSEKVCKAPEQFEEANDGMLDDSGSAKSENRAKVTKRNGCIYDQDLGGIESMEPAKRLSYRPVDNKDAIADKPNTETFSQASVACNDPAVPHPSSPTVTAVVGPRLECDNPSNDFSGNVQLGTSAVCEDEEDKYDSELDTEQLLRSFKATKRKSFHLGGPDRKRSHSLDDETDQGAEAKENCMGVRSTKCKANQEVLGDKENFTCSDVIPPSVSPGMTIKTVSESQDKMMAISIPTSCSSQDGDDRLRRTSVSTALSPNKVSKHEIESLNISVVPQIVDSGLRFTAAVDEELNAAFQATDGATRDAGKGMEIRDSTAMGKHCSVNTHEGIQITDSSTPDGLVTSAVQMVRETKSGNTSGQLSAQSSIGRNPRKKRKAQRLESSPESDSSESREELPTLTQIFGKAGPPLVILNQGESNEANRCVAADAAEQVRRPPACPSPDSVNSSQASVDLFGTPQEYDVPVNDNVSMDSQFSSEVLVTQQKIEMQKELVRLEKLMALVSEVLQEKEGSPAKEVPPETKESNRNTDAHTSLPCVQGTDQSSVGKSVHTGTKASEGKVVKQRSVSHPSSVTEMAAERSVHTELCVKSPAAAKAPRNCSSPSDGQEDKENNTPQRDRAKVKMVLVSSGLGPSEQVMVKKFAKRVGARVVSQVTEEVTHVIMHTDEQLVCERTLKYFLGIAGRKWVVSFQWISECFKQKKLLDESLFEVRGDVVNGANHQGPSRARTTEDNNLLMTGYNICFLGSFTSMTTDEMEWMVELCGAAVVKDPLLLDSKQKSKQLVIVQPASESAPSSYSSLCRHATLVTRGWLLDSVATYTLQNYNNYKARVEEPVH</sequence>
<evidence type="ECO:0000256" key="2">
    <source>
        <dbReference type="ARBA" id="ARBA00004286"/>
    </source>
</evidence>
<dbReference type="InterPro" id="IPR036420">
    <property type="entry name" value="BRCT_dom_sf"/>
</dbReference>
<dbReference type="InParanoid" id="A0A6P7L561"/>
<feature type="compositionally biased region" description="Polar residues" evidence="14">
    <location>
        <begin position="1133"/>
        <end position="1142"/>
    </location>
</feature>
<dbReference type="CDD" id="cd17735">
    <property type="entry name" value="BRCT_BRCA1_rpt1"/>
    <property type="match status" value="1"/>
</dbReference>
<feature type="compositionally biased region" description="Basic and acidic residues" evidence="14">
    <location>
        <begin position="729"/>
        <end position="739"/>
    </location>
</feature>
<evidence type="ECO:0000256" key="8">
    <source>
        <dbReference type="ARBA" id="ARBA00022833"/>
    </source>
</evidence>
<feature type="compositionally biased region" description="Basic and acidic residues" evidence="14">
    <location>
        <begin position="1076"/>
        <end position="1098"/>
    </location>
</feature>
<dbReference type="Pfam" id="PF00097">
    <property type="entry name" value="zf-C3HC4"/>
    <property type="match status" value="1"/>
</dbReference>
<dbReference type="GO" id="GO:0043009">
    <property type="term" value="P:chordate embryonic development"/>
    <property type="evidence" value="ECO:0007669"/>
    <property type="project" value="TreeGrafter"/>
</dbReference>
<feature type="domain" description="BRCT" evidence="16">
    <location>
        <begin position="1299"/>
        <end position="1396"/>
    </location>
</feature>
<dbReference type="Gene3D" id="3.40.50.10190">
    <property type="entry name" value="BRCT domain"/>
    <property type="match status" value="2"/>
</dbReference>
<keyword evidence="8" id="KW-0862">Zinc</keyword>
<dbReference type="SMART" id="SM00292">
    <property type="entry name" value="BRCT"/>
    <property type="match status" value="2"/>
</dbReference>
<keyword evidence="17" id="KW-1185">Reference proteome</keyword>
<dbReference type="SUPFAM" id="SSF52113">
    <property type="entry name" value="BRCT domain"/>
    <property type="match status" value="2"/>
</dbReference>
<dbReference type="GO" id="GO:0007095">
    <property type="term" value="P:mitotic G2 DNA damage checkpoint signaling"/>
    <property type="evidence" value="ECO:0007669"/>
    <property type="project" value="TreeGrafter"/>
</dbReference>
<dbReference type="PANTHER" id="PTHR13763:SF0">
    <property type="entry name" value="BREAST CANCER TYPE 1 SUSCEPTIBILITY PROTEIN"/>
    <property type="match status" value="1"/>
</dbReference>
<dbReference type="FunFam" id="3.40.50.10190:FF:000006">
    <property type="entry name" value="Breast cancer type 1 susceptibility protein homolog"/>
    <property type="match status" value="1"/>
</dbReference>
<dbReference type="InterPro" id="IPR018957">
    <property type="entry name" value="Znf_C3HC4_RING-type"/>
</dbReference>
<dbReference type="GO" id="GO:0008270">
    <property type="term" value="F:zinc ion binding"/>
    <property type="evidence" value="ECO:0007669"/>
    <property type="project" value="UniProtKB-KW"/>
</dbReference>
<feature type="region of interest" description="Disordered" evidence="14">
    <location>
        <begin position="724"/>
        <end position="750"/>
    </location>
</feature>
<evidence type="ECO:0000256" key="6">
    <source>
        <dbReference type="ARBA" id="ARBA00022763"/>
    </source>
</evidence>
<evidence type="ECO:0000259" key="16">
    <source>
        <dbReference type="PROSITE" id="PS50172"/>
    </source>
</evidence>
<dbReference type="GO" id="GO:0000724">
    <property type="term" value="P:double-strand break repair via homologous recombination"/>
    <property type="evidence" value="ECO:0007669"/>
    <property type="project" value="TreeGrafter"/>
</dbReference>
<evidence type="ECO:0000256" key="13">
    <source>
        <dbReference type="PROSITE-ProRule" id="PRU00175"/>
    </source>
</evidence>
<dbReference type="InterPro" id="IPR017907">
    <property type="entry name" value="Znf_RING_CS"/>
</dbReference>
<keyword evidence="5" id="KW-0677">Repeat</keyword>
<organism evidence="17 18">
    <name type="scientific">Betta splendens</name>
    <name type="common">Siamese fighting fish</name>
    <dbReference type="NCBI Taxonomy" id="158456"/>
    <lineage>
        <taxon>Eukaryota</taxon>
        <taxon>Metazoa</taxon>
        <taxon>Chordata</taxon>
        <taxon>Craniata</taxon>
        <taxon>Vertebrata</taxon>
        <taxon>Euteleostomi</taxon>
        <taxon>Actinopterygii</taxon>
        <taxon>Neopterygii</taxon>
        <taxon>Teleostei</taxon>
        <taxon>Neoteleostei</taxon>
        <taxon>Acanthomorphata</taxon>
        <taxon>Anabantaria</taxon>
        <taxon>Anabantiformes</taxon>
        <taxon>Anabantoidei</taxon>
        <taxon>Osphronemidae</taxon>
        <taxon>Betta</taxon>
    </lineage>
</organism>
<evidence type="ECO:0000256" key="5">
    <source>
        <dbReference type="ARBA" id="ARBA00022737"/>
    </source>
</evidence>
<dbReference type="GO" id="GO:0031436">
    <property type="term" value="C:BRCA1-BARD1 complex"/>
    <property type="evidence" value="ECO:0007669"/>
    <property type="project" value="TreeGrafter"/>
</dbReference>
<dbReference type="PIRSF" id="PIRSF001734">
    <property type="entry name" value="BRCA1"/>
    <property type="match status" value="1"/>
</dbReference>
<feature type="compositionally biased region" description="Polar residues" evidence="14">
    <location>
        <begin position="924"/>
        <end position="938"/>
    </location>
</feature>
<feature type="domain" description="RING-type" evidence="15">
    <location>
        <begin position="22"/>
        <end position="64"/>
    </location>
</feature>